<keyword evidence="5" id="KW-0695">RNA-directed DNA polymerase</keyword>
<feature type="domain" description="RNase H type-1" evidence="4">
    <location>
        <begin position="19"/>
        <end position="162"/>
    </location>
</feature>
<feature type="region of interest" description="Disordered" evidence="2">
    <location>
        <begin position="151"/>
        <end position="178"/>
    </location>
</feature>
<dbReference type="AlphaFoldDB" id="A0A014PH70"/>
<dbReference type="Gene3D" id="3.30.420.10">
    <property type="entry name" value="Ribonuclease H-like superfamily/Ribonuclease H"/>
    <property type="match status" value="1"/>
</dbReference>
<evidence type="ECO:0000256" key="2">
    <source>
        <dbReference type="SAM" id="MobiDB-lite"/>
    </source>
</evidence>
<dbReference type="GO" id="GO:0004523">
    <property type="term" value="F:RNA-DNA hybrid ribonuclease activity"/>
    <property type="evidence" value="ECO:0007669"/>
    <property type="project" value="InterPro"/>
</dbReference>
<evidence type="ECO:0000256" key="1">
    <source>
        <dbReference type="ARBA" id="ARBA00005300"/>
    </source>
</evidence>
<evidence type="ECO:0000256" key="3">
    <source>
        <dbReference type="SAM" id="Phobius"/>
    </source>
</evidence>
<dbReference type="HOGENOM" id="CLU_956718_0_0_1"/>
<evidence type="ECO:0000313" key="6">
    <source>
        <dbReference type="Proteomes" id="UP000030151"/>
    </source>
</evidence>
<name>A0A014PH70_9HYPO</name>
<dbReference type="GO" id="GO:0003676">
    <property type="term" value="F:nucleic acid binding"/>
    <property type="evidence" value="ECO:0007669"/>
    <property type="project" value="InterPro"/>
</dbReference>
<dbReference type="GO" id="GO:0043137">
    <property type="term" value="P:DNA replication, removal of RNA primer"/>
    <property type="evidence" value="ECO:0007669"/>
    <property type="project" value="TreeGrafter"/>
</dbReference>
<feature type="transmembrane region" description="Helical" evidence="3">
    <location>
        <begin position="264"/>
        <end position="287"/>
    </location>
</feature>
<evidence type="ECO:0000313" key="5">
    <source>
        <dbReference type="EMBL" id="EXU94924.1"/>
    </source>
</evidence>
<dbReference type="PANTHER" id="PTHR10642:SF25">
    <property type="entry name" value="RNASE H TYPE-1 DOMAIN-CONTAINING PROTEIN"/>
    <property type="match status" value="1"/>
</dbReference>
<keyword evidence="3" id="KW-0812">Transmembrane</keyword>
<dbReference type="Pfam" id="PF00075">
    <property type="entry name" value="RNase_H"/>
    <property type="match status" value="1"/>
</dbReference>
<dbReference type="PANTHER" id="PTHR10642">
    <property type="entry name" value="RIBONUCLEASE H1"/>
    <property type="match status" value="1"/>
</dbReference>
<proteinExistence type="inferred from homology"/>
<dbReference type="PROSITE" id="PS50879">
    <property type="entry name" value="RNASE_H_1"/>
    <property type="match status" value="1"/>
</dbReference>
<dbReference type="InterPro" id="IPR012337">
    <property type="entry name" value="RNaseH-like_sf"/>
</dbReference>
<dbReference type="SUPFAM" id="SSF53098">
    <property type="entry name" value="Ribonuclease H-like"/>
    <property type="match status" value="1"/>
</dbReference>
<feature type="compositionally biased region" description="Basic and acidic residues" evidence="2">
    <location>
        <begin position="152"/>
        <end position="161"/>
    </location>
</feature>
<accession>A0A014PH70</accession>
<dbReference type="GO" id="GO:0003964">
    <property type="term" value="F:RNA-directed DNA polymerase activity"/>
    <property type="evidence" value="ECO:0007669"/>
    <property type="project" value="UniProtKB-KW"/>
</dbReference>
<dbReference type="InterPro" id="IPR036397">
    <property type="entry name" value="RNaseH_sf"/>
</dbReference>
<keyword evidence="5" id="KW-0548">Nucleotidyltransferase</keyword>
<keyword evidence="3" id="KW-0472">Membrane</keyword>
<dbReference type="eggNOG" id="KOG1075">
    <property type="taxonomic scope" value="Eukaryota"/>
</dbReference>
<dbReference type="InterPro" id="IPR050092">
    <property type="entry name" value="RNase_H"/>
</dbReference>
<protein>
    <submittedName>
        <fullName evidence="5">Reverse transcriptase domain protein</fullName>
    </submittedName>
</protein>
<keyword evidence="3" id="KW-1133">Transmembrane helix</keyword>
<keyword evidence="5" id="KW-0808">Transferase</keyword>
<comment type="similarity">
    <text evidence="1">Belongs to the RNase H family.</text>
</comment>
<dbReference type="Proteomes" id="UP000030151">
    <property type="component" value="Unassembled WGS sequence"/>
</dbReference>
<reference evidence="5 6" key="1">
    <citation type="submission" date="2014-02" db="EMBL/GenBank/DDBJ databases">
        <title>The genome sequence of the entomopathogenic fungus Metarhizium robertsii ARSEF 2575.</title>
        <authorList>
            <person name="Giuliano Garisto Donzelli B."/>
            <person name="Roe B.A."/>
            <person name="Macmil S.L."/>
            <person name="Krasnoff S.B."/>
            <person name="Gibson D.M."/>
        </authorList>
    </citation>
    <scope>NUCLEOTIDE SEQUENCE [LARGE SCALE GENOMIC DNA]</scope>
    <source>
        <strain evidence="5 6">ARSEF 2575</strain>
    </source>
</reference>
<comment type="caution">
    <text evidence="5">The sequence shown here is derived from an EMBL/GenBank/DDBJ whole genome shotgun (WGS) entry which is preliminary data.</text>
</comment>
<dbReference type="EMBL" id="JELW01000126">
    <property type="protein sequence ID" value="EXU94924.1"/>
    <property type="molecule type" value="Genomic_DNA"/>
</dbReference>
<dbReference type="InterPro" id="IPR002156">
    <property type="entry name" value="RNaseH_domain"/>
</dbReference>
<sequence length="291" mass="31926">MDAERGFFLKLLSFKQRTPFGTIRIYTDGSRIDGHVGEAAISPALQIDGVCAKRTECMGTSDISTVYSAELRGLALALKMALDVSLATHCAGKCTISTDNQAAIQAMRNLKHPSGQYILAEAIQALDELRGHGWDMQFRWIPAHVGVPGNEAADKAAKEAAGHNANSRQTAEPPPEPEHLRALMAPAKSAIRKTMKAEWEASWETAKHGRELFRLGVKPGKVSRFETCISYSHFEMLRCPLQFLYIHVCVAPPFFLLPPRKPQILNTFGILLPLGSSITTTIATWVAKMTA</sequence>
<dbReference type="OrthoDB" id="4927418at2759"/>
<evidence type="ECO:0000259" key="4">
    <source>
        <dbReference type="PROSITE" id="PS50879"/>
    </source>
</evidence>
<organism evidence="5 6">
    <name type="scientific">Metarhizium robertsii</name>
    <dbReference type="NCBI Taxonomy" id="568076"/>
    <lineage>
        <taxon>Eukaryota</taxon>
        <taxon>Fungi</taxon>
        <taxon>Dikarya</taxon>
        <taxon>Ascomycota</taxon>
        <taxon>Pezizomycotina</taxon>
        <taxon>Sordariomycetes</taxon>
        <taxon>Hypocreomycetidae</taxon>
        <taxon>Hypocreales</taxon>
        <taxon>Clavicipitaceae</taxon>
        <taxon>Metarhizium</taxon>
    </lineage>
</organism>
<gene>
    <name evidence="5" type="ORF">X797_011997</name>
</gene>
<dbReference type="CDD" id="cd09276">
    <property type="entry name" value="Rnase_HI_RT_non_LTR"/>
    <property type="match status" value="1"/>
</dbReference>